<name>A0ABW3Y5Z4_9ACTN</name>
<reference evidence="3" key="1">
    <citation type="journal article" date="2019" name="Int. J. Syst. Evol. Microbiol.">
        <title>The Global Catalogue of Microorganisms (GCM) 10K type strain sequencing project: providing services to taxonomists for standard genome sequencing and annotation.</title>
        <authorList>
            <consortium name="The Broad Institute Genomics Platform"/>
            <consortium name="The Broad Institute Genome Sequencing Center for Infectious Disease"/>
            <person name="Wu L."/>
            <person name="Ma J."/>
        </authorList>
    </citation>
    <scope>NUCLEOTIDE SEQUENCE [LARGE SCALE GENOMIC DNA]</scope>
    <source>
        <strain evidence="3">JCM 31037</strain>
    </source>
</reference>
<dbReference type="EMBL" id="JBHTMP010000002">
    <property type="protein sequence ID" value="MFD1319857.1"/>
    <property type="molecule type" value="Genomic_DNA"/>
</dbReference>
<accession>A0ABW3Y5Z4</accession>
<protein>
    <recommendedName>
        <fullName evidence="4">Lipoprotein</fullName>
    </recommendedName>
</protein>
<comment type="caution">
    <text evidence="2">The sequence shown here is derived from an EMBL/GenBank/DDBJ whole genome shotgun (WGS) entry which is preliminary data.</text>
</comment>
<dbReference type="Proteomes" id="UP001597260">
    <property type="component" value="Unassembled WGS sequence"/>
</dbReference>
<dbReference type="PROSITE" id="PS51257">
    <property type="entry name" value="PROKAR_LIPOPROTEIN"/>
    <property type="match status" value="1"/>
</dbReference>
<proteinExistence type="predicted"/>
<feature type="region of interest" description="Disordered" evidence="1">
    <location>
        <begin position="244"/>
        <end position="267"/>
    </location>
</feature>
<keyword evidence="3" id="KW-1185">Reference proteome</keyword>
<sequence length="397" mass="42110">MGSVRRRGWMGVALTLGLFAAGCGPIAERQTPTLRTGYDTLDGTLQVWPARGGLMADAGATAAVTEAVRNWRSPIDDRVHLPSSGILWLGEVDGAPLALVAASVPGEAASWLLQLTRKGTGFEVSRSAQYTDPGYLVYSDVLPVQLPTGRRYLTSTRVQRLVGPENKALTITDGLTAPVEVPTCTAVPLTATLITTESLPNGKSDRLLDLGTAVDSPRYPLVGDDSGSGRRVLEGLDTCTLTAKTGPFGSIPQRRGDREEPNSVPESWPIDRIATRSLGTISLPGEKPGQLDQLTWHTDAGNMSAVIFRPAEGTPVVSVADRLDPLQSYPLAVGDRQLVVLTWKAGSESTLSVPPETPLLVDNAGLAVVPRPATAETVSLATPDKTYYRSIGGKIRD</sequence>
<evidence type="ECO:0008006" key="4">
    <source>
        <dbReference type="Google" id="ProtNLM"/>
    </source>
</evidence>
<evidence type="ECO:0000313" key="2">
    <source>
        <dbReference type="EMBL" id="MFD1319857.1"/>
    </source>
</evidence>
<organism evidence="2 3">
    <name type="scientific">Micromonospora sonneratiae</name>
    <dbReference type="NCBI Taxonomy" id="1184706"/>
    <lineage>
        <taxon>Bacteria</taxon>
        <taxon>Bacillati</taxon>
        <taxon>Actinomycetota</taxon>
        <taxon>Actinomycetes</taxon>
        <taxon>Micromonosporales</taxon>
        <taxon>Micromonosporaceae</taxon>
        <taxon>Micromonospora</taxon>
    </lineage>
</organism>
<dbReference type="RefSeq" id="WP_377566266.1">
    <property type="nucleotide sequence ID" value="NZ_JBHTMP010000002.1"/>
</dbReference>
<evidence type="ECO:0000313" key="3">
    <source>
        <dbReference type="Proteomes" id="UP001597260"/>
    </source>
</evidence>
<gene>
    <name evidence="2" type="ORF">ACFQ4H_02000</name>
</gene>
<evidence type="ECO:0000256" key="1">
    <source>
        <dbReference type="SAM" id="MobiDB-lite"/>
    </source>
</evidence>